<dbReference type="InterPro" id="IPR025528">
    <property type="entry name" value="BrnA_antitoxin"/>
</dbReference>
<dbReference type="RefSeq" id="WP_066133244.1">
    <property type="nucleotide sequence ID" value="NZ_CP014525.1"/>
</dbReference>
<gene>
    <name evidence="2" type="ORF">AY555_02945</name>
    <name evidence="3" type="ORF">AY555_04545</name>
</gene>
<dbReference type="Proteomes" id="UP000076066">
    <property type="component" value="Chromosome"/>
</dbReference>
<dbReference type="EMBL" id="CP014525">
    <property type="protein sequence ID" value="AMW34572.1"/>
    <property type="molecule type" value="Genomic_DNA"/>
</dbReference>
<evidence type="ECO:0000256" key="1">
    <source>
        <dbReference type="SAM" id="MobiDB-lite"/>
    </source>
</evidence>
<dbReference type="AlphaFoldDB" id="A0A143DC67"/>
<evidence type="ECO:0000313" key="3">
    <source>
        <dbReference type="EMBL" id="AMW34572.1"/>
    </source>
</evidence>
<dbReference type="OrthoDB" id="361944at2"/>
<dbReference type="KEGG" id="hjo:AY555_04545"/>
<accession>A0A143DC67</accession>
<evidence type="ECO:0008006" key="5">
    <source>
        <dbReference type="Google" id="ProtNLM"/>
    </source>
</evidence>
<feature type="region of interest" description="Disordered" evidence="1">
    <location>
        <begin position="1"/>
        <end position="23"/>
    </location>
</feature>
<dbReference type="Pfam" id="PF14384">
    <property type="entry name" value="BrnA_antitoxin"/>
    <property type="match status" value="1"/>
</dbReference>
<evidence type="ECO:0000313" key="2">
    <source>
        <dbReference type="EMBL" id="AMW34314.1"/>
    </source>
</evidence>
<name>A0A143DC67_9PROT</name>
<dbReference type="GeneID" id="53316420"/>
<evidence type="ECO:0000313" key="4">
    <source>
        <dbReference type="Proteomes" id="UP000076066"/>
    </source>
</evidence>
<protein>
    <recommendedName>
        <fullName evidence="5">BrnA antitoxin of type II toxin-antitoxin system</fullName>
    </recommendedName>
</protein>
<keyword evidence="4" id="KW-1185">Reference proteome</keyword>
<dbReference type="KEGG" id="hjo:AY555_02945"/>
<proteinExistence type="predicted"/>
<sequence>MPVKKKGSSPAWVDEDDAPDLSAPEWAQAFDKAPVRRGRPPLNRTKASTTVRLDPDILEYLRAGGPGWQTRLNAFLREAIAAEQNQRSRKHTS</sequence>
<dbReference type="STRING" id="1549855.AY555_02945"/>
<dbReference type="EMBL" id="CP014525">
    <property type="protein sequence ID" value="AMW34314.1"/>
    <property type="molecule type" value="Genomic_DNA"/>
</dbReference>
<reference evidence="2 4" key="1">
    <citation type="submission" date="2016-02" db="EMBL/GenBank/DDBJ databases">
        <title>Complete Genome of H5569, the type strain of the newly described species Haematospirillium jordaniae.</title>
        <authorList>
            <person name="Nicholson A.C."/>
            <person name="Humrighouse B.W."/>
            <person name="Loparov V."/>
            <person name="McQuiston J.R."/>
        </authorList>
    </citation>
    <scope>NUCLEOTIDE SEQUENCE [LARGE SCALE GENOMIC DNA]</scope>
    <source>
        <strain evidence="2 4">H5569</strain>
    </source>
</reference>
<organism evidence="2 4">
    <name type="scientific">Haematospirillum jordaniae</name>
    <dbReference type="NCBI Taxonomy" id="1549855"/>
    <lineage>
        <taxon>Bacteria</taxon>
        <taxon>Pseudomonadati</taxon>
        <taxon>Pseudomonadota</taxon>
        <taxon>Alphaproteobacteria</taxon>
        <taxon>Rhodospirillales</taxon>
        <taxon>Novispirillaceae</taxon>
        <taxon>Haematospirillum</taxon>
    </lineage>
</organism>